<keyword evidence="2" id="KW-0677">Repeat</keyword>
<evidence type="ECO:0000313" key="6">
    <source>
        <dbReference type="EnsemblMetazoa" id="XP_006567415"/>
    </source>
</evidence>
<dbReference type="EnsemblMetazoa" id="XM_006567352">
    <property type="protein sequence ID" value="XP_006567415"/>
    <property type="gene ID" value="LOC724269"/>
</dbReference>
<evidence type="ECO:0000256" key="4">
    <source>
        <dbReference type="SAM" id="Phobius"/>
    </source>
</evidence>
<evidence type="ECO:0000256" key="1">
    <source>
        <dbReference type="ARBA" id="ARBA00022614"/>
    </source>
</evidence>
<name>A0A7M7GX98_APIME</name>
<keyword evidence="4" id="KW-0812">Transmembrane</keyword>
<dbReference type="InterPro" id="IPR003591">
    <property type="entry name" value="Leu-rich_rpt_typical-subtyp"/>
</dbReference>
<dbReference type="OMA" id="QAPMYCY"/>
<feature type="signal peptide" evidence="5">
    <location>
        <begin position="1"/>
        <end position="23"/>
    </location>
</feature>
<dbReference type="AlphaFoldDB" id="A0A7M7GX98"/>
<evidence type="ECO:0000313" key="9">
    <source>
        <dbReference type="RefSeq" id="XP_006567415.1"/>
    </source>
</evidence>
<sequence length="533" mass="60535">MKRLPRLFLQFLFLASIVASSLSASTRSRGKKKVAMEVKDSNICEIKGMQAPMYCYCNNNELRNATDATCVILNPFTNSDPTWNNFDSQIYLQKLKFVVRTPNGLDYIPVQSLALLKNLQIITIQDASINVIPEYAFSNLPIITEINLSRNSISTLKVHAFANMKNLTIVYLNENRITEINRDVFVNLPSMKNLYLNENNINTLHDKAFKHLTSLKELDLSNNQIKVITADSFHGLTSLISLNLRGNLIAMIGDRTFIEMPSLTELELDQNEIKYITEKALDGMRNLKQLTLSENELVTLEPDFLAGAPAVYMLNLRDNKLKTMTFDNIKPIVTNLYNTTSHFYLSGNKLICDCKLAWIWGLRNETKNVKLRDSLEELTCFLESNNATLKMNNKEDLEWNEALENARNAEEYRSGNSRDGSIEDDDAYMGDEYESKDGYEDSSSNSDFQPKVQMVEGKLCYVKNLFELKLEELPCPEPSREDLMASEQPSSRHENARVGSSGSIWFSSSAALIRLHLSVLLYSLLPLLSVLFT</sequence>
<keyword evidence="4" id="KW-1133">Transmembrane helix</keyword>
<evidence type="ECO:0000313" key="8">
    <source>
        <dbReference type="RefSeq" id="XP_001120061.2"/>
    </source>
</evidence>
<dbReference type="SUPFAM" id="SSF52058">
    <property type="entry name" value="L domain-like"/>
    <property type="match status" value="1"/>
</dbReference>
<proteinExistence type="predicted"/>
<dbReference type="InterPro" id="IPR001611">
    <property type="entry name" value="Leu-rich_rpt"/>
</dbReference>
<evidence type="ECO:0000313" key="7">
    <source>
        <dbReference type="Proteomes" id="UP000005203"/>
    </source>
</evidence>
<keyword evidence="1" id="KW-0433">Leucine-rich repeat</keyword>
<feature type="chain" id="PRO_5044659699" evidence="5">
    <location>
        <begin position="24"/>
        <end position="533"/>
    </location>
</feature>
<protein>
    <submittedName>
        <fullName evidence="8 9">Connectin</fullName>
    </submittedName>
</protein>
<accession>A0A7M7GX98</accession>
<feature type="compositionally biased region" description="Acidic residues" evidence="3">
    <location>
        <begin position="422"/>
        <end position="432"/>
    </location>
</feature>
<keyword evidence="4" id="KW-0472">Membrane</keyword>
<organism evidence="6">
    <name type="scientific">Apis mellifera</name>
    <name type="common">Honeybee</name>
    <dbReference type="NCBI Taxonomy" id="7460"/>
    <lineage>
        <taxon>Eukaryota</taxon>
        <taxon>Metazoa</taxon>
        <taxon>Ecdysozoa</taxon>
        <taxon>Arthropoda</taxon>
        <taxon>Hexapoda</taxon>
        <taxon>Insecta</taxon>
        <taxon>Pterygota</taxon>
        <taxon>Neoptera</taxon>
        <taxon>Endopterygota</taxon>
        <taxon>Hymenoptera</taxon>
        <taxon>Apocrita</taxon>
        <taxon>Aculeata</taxon>
        <taxon>Apoidea</taxon>
        <taxon>Anthophila</taxon>
        <taxon>Apidae</taxon>
        <taxon>Apis</taxon>
    </lineage>
</organism>
<dbReference type="FunFam" id="3.80.10.10:FF:001360">
    <property type="entry name" value="Uncharacterized protein"/>
    <property type="match status" value="1"/>
</dbReference>
<dbReference type="Proteomes" id="UP000005203">
    <property type="component" value="Linkage group LG9"/>
</dbReference>
<accession>A0A8B6Z3V8</accession>
<reference evidence="8 9" key="2">
    <citation type="submission" date="2025-04" db="UniProtKB">
        <authorList>
            <consortium name="RefSeq"/>
        </authorList>
    </citation>
    <scope>IDENTIFICATION</scope>
    <source>
        <strain evidence="8 9">DH4</strain>
        <tissue evidence="8 9">Whole body</tissue>
    </source>
</reference>
<dbReference type="PROSITE" id="PS51450">
    <property type="entry name" value="LRR"/>
    <property type="match status" value="1"/>
</dbReference>
<gene>
    <name evidence="6" type="primary">724269</name>
    <name evidence="8 9" type="synonym">LOC724269</name>
</gene>
<evidence type="ECO:0000256" key="3">
    <source>
        <dbReference type="SAM" id="MobiDB-lite"/>
    </source>
</evidence>
<keyword evidence="7" id="KW-1185">Reference proteome</keyword>
<dbReference type="EnsemblMetazoa" id="XM_001120061">
    <property type="protein sequence ID" value="XP_001120061"/>
    <property type="gene ID" value="LOC724269"/>
</dbReference>
<accession>A0A7M7G1J3</accession>
<evidence type="ECO:0000256" key="5">
    <source>
        <dbReference type="SAM" id="SignalP"/>
    </source>
</evidence>
<dbReference type="PANTHER" id="PTHR24366:SF96">
    <property type="entry name" value="LEUCINE RICH REPEAT CONTAINING 53"/>
    <property type="match status" value="1"/>
</dbReference>
<accession>A0A8B6XBZ1</accession>
<feature type="region of interest" description="Disordered" evidence="3">
    <location>
        <begin position="408"/>
        <end position="448"/>
    </location>
</feature>
<dbReference type="PANTHER" id="PTHR24366">
    <property type="entry name" value="IG(IMMUNOGLOBULIN) AND LRR(LEUCINE RICH REPEAT) DOMAINS"/>
    <property type="match status" value="1"/>
</dbReference>
<dbReference type="RefSeq" id="XP_006567415.1">
    <property type="nucleotide sequence ID" value="XM_006567352.3"/>
</dbReference>
<dbReference type="OrthoDB" id="27267at2759"/>
<evidence type="ECO:0000256" key="2">
    <source>
        <dbReference type="ARBA" id="ARBA00022737"/>
    </source>
</evidence>
<dbReference type="KEGG" id="ame:724269"/>
<dbReference type="Pfam" id="PF13855">
    <property type="entry name" value="LRR_8"/>
    <property type="match status" value="3"/>
</dbReference>
<feature type="transmembrane region" description="Helical" evidence="4">
    <location>
        <begin position="511"/>
        <end position="532"/>
    </location>
</feature>
<dbReference type="InterPro" id="IPR032675">
    <property type="entry name" value="LRR_dom_sf"/>
</dbReference>
<reference evidence="6" key="1">
    <citation type="submission" date="2021-01" db="UniProtKB">
        <authorList>
            <consortium name="EnsemblMetazoa"/>
        </authorList>
    </citation>
    <scope>IDENTIFICATION</scope>
    <source>
        <strain evidence="6">DH4</strain>
    </source>
</reference>
<dbReference type="SMART" id="SM00369">
    <property type="entry name" value="LRR_TYP"/>
    <property type="match status" value="8"/>
</dbReference>
<dbReference type="Gene3D" id="3.80.10.10">
    <property type="entry name" value="Ribonuclease Inhibitor"/>
    <property type="match status" value="3"/>
</dbReference>
<dbReference type="RefSeq" id="XP_001120061.2">
    <property type="nucleotide sequence ID" value="XM_001120061.5"/>
</dbReference>
<keyword evidence="5" id="KW-0732">Signal</keyword>